<evidence type="ECO:0000313" key="3">
    <source>
        <dbReference type="EMBL" id="CAF1460244.1"/>
    </source>
</evidence>
<feature type="chain" id="PRO_5036412162" evidence="1">
    <location>
        <begin position="16"/>
        <end position="213"/>
    </location>
</feature>
<reference evidence="3" key="1">
    <citation type="submission" date="2021-02" db="EMBL/GenBank/DDBJ databases">
        <authorList>
            <person name="Nowell W R."/>
        </authorList>
    </citation>
    <scope>NUCLEOTIDE SEQUENCE</scope>
</reference>
<keyword evidence="1" id="KW-0732">Signal</keyword>
<name>A0A815Q986_9BILA</name>
<dbReference type="EMBL" id="CAJNOK010019775">
    <property type="protein sequence ID" value="CAF1305420.1"/>
    <property type="molecule type" value="Genomic_DNA"/>
</dbReference>
<sequence>MFFLVICAIAAVGECIMMGKIYNSSLMQLDAGTAVEVVIDATTTTTSSAASECQLPSLPCTLVNITYDQLLFLQDVSTGSNVYECYAYGFYATSQAHTLSFSFRQDPTEWFLDDVSVVANDTNQQLLSNGCFETGDLTGWIYSDNGGCSPGWSKVDSDVNKVHSGKYYYFAGCYGKTDYLTQTFATTMGQLYVISFWLENAGGTPSLANVTIS</sequence>
<dbReference type="Proteomes" id="UP000681722">
    <property type="component" value="Unassembled WGS sequence"/>
</dbReference>
<evidence type="ECO:0000256" key="1">
    <source>
        <dbReference type="SAM" id="SignalP"/>
    </source>
</evidence>
<evidence type="ECO:0000313" key="5">
    <source>
        <dbReference type="EMBL" id="CAF4330704.1"/>
    </source>
</evidence>
<feature type="signal peptide" evidence="1">
    <location>
        <begin position="1"/>
        <end position="15"/>
    </location>
</feature>
<comment type="caution">
    <text evidence="3">The sequence shown here is derived from an EMBL/GenBank/DDBJ whole genome shotgun (WGS) entry which is preliminary data.</text>
</comment>
<dbReference type="EMBL" id="CAJOBA010041358">
    <property type="protein sequence ID" value="CAF4112529.1"/>
    <property type="molecule type" value="Genomic_DNA"/>
</dbReference>
<organism evidence="3 6">
    <name type="scientific">Didymodactylos carnosus</name>
    <dbReference type="NCBI Taxonomy" id="1234261"/>
    <lineage>
        <taxon>Eukaryota</taxon>
        <taxon>Metazoa</taxon>
        <taxon>Spiralia</taxon>
        <taxon>Gnathifera</taxon>
        <taxon>Rotifera</taxon>
        <taxon>Eurotatoria</taxon>
        <taxon>Bdelloidea</taxon>
        <taxon>Philodinida</taxon>
        <taxon>Philodinidae</taxon>
        <taxon>Didymodactylos</taxon>
    </lineage>
</organism>
<evidence type="ECO:0000313" key="2">
    <source>
        <dbReference type="EMBL" id="CAF1305420.1"/>
    </source>
</evidence>
<dbReference type="EMBL" id="CAJOBC010085410">
    <property type="protein sequence ID" value="CAF4330704.1"/>
    <property type="molecule type" value="Genomic_DNA"/>
</dbReference>
<dbReference type="OrthoDB" id="10641750at2759"/>
<accession>A0A815Q986</accession>
<evidence type="ECO:0000313" key="6">
    <source>
        <dbReference type="Proteomes" id="UP000663829"/>
    </source>
</evidence>
<dbReference type="Proteomes" id="UP000677228">
    <property type="component" value="Unassembled WGS sequence"/>
</dbReference>
<dbReference type="AlphaFoldDB" id="A0A815Q986"/>
<dbReference type="Proteomes" id="UP000682733">
    <property type="component" value="Unassembled WGS sequence"/>
</dbReference>
<gene>
    <name evidence="3" type="ORF">GPM918_LOCUS35052</name>
    <name evidence="2" type="ORF">OVA965_LOCUS28737</name>
    <name evidence="5" type="ORF">SRO942_LOCUS35767</name>
    <name evidence="4" type="ORF">TMI583_LOCUS29497</name>
</gene>
<keyword evidence="6" id="KW-1185">Reference proteome</keyword>
<dbReference type="Proteomes" id="UP000663829">
    <property type="component" value="Unassembled WGS sequence"/>
</dbReference>
<dbReference type="Gene3D" id="2.60.120.260">
    <property type="entry name" value="Galactose-binding domain-like"/>
    <property type="match status" value="1"/>
</dbReference>
<evidence type="ECO:0000313" key="4">
    <source>
        <dbReference type="EMBL" id="CAF4112529.1"/>
    </source>
</evidence>
<proteinExistence type="predicted"/>
<dbReference type="EMBL" id="CAJNOQ010019950">
    <property type="protein sequence ID" value="CAF1460244.1"/>
    <property type="molecule type" value="Genomic_DNA"/>
</dbReference>
<protein>
    <submittedName>
        <fullName evidence="3">Uncharacterized protein</fullName>
    </submittedName>
</protein>